<proteinExistence type="predicted"/>
<dbReference type="EMBL" id="DVOC01000063">
    <property type="protein sequence ID" value="HIU91076.1"/>
    <property type="molecule type" value="Genomic_DNA"/>
</dbReference>
<evidence type="ECO:0008006" key="3">
    <source>
        <dbReference type="Google" id="ProtNLM"/>
    </source>
</evidence>
<dbReference type="InterPro" id="IPR016181">
    <property type="entry name" value="Acyl_CoA_acyltransferase"/>
</dbReference>
<dbReference type="InterPro" id="IPR039968">
    <property type="entry name" value="BcerS-like"/>
</dbReference>
<protein>
    <recommendedName>
        <fullName evidence="3">N-acetyltransferase domain-containing protein</fullName>
    </recommendedName>
</protein>
<comment type="caution">
    <text evidence="1">The sequence shown here is derived from an EMBL/GenBank/DDBJ whole genome shotgun (WGS) entry which is preliminary data.</text>
</comment>
<reference evidence="1" key="1">
    <citation type="submission" date="2020-10" db="EMBL/GenBank/DDBJ databases">
        <authorList>
            <person name="Gilroy R."/>
        </authorList>
    </citation>
    <scope>NUCLEOTIDE SEQUENCE</scope>
    <source>
        <strain evidence="1">ChiHjej12B11-7776</strain>
    </source>
</reference>
<organism evidence="1 2">
    <name type="scientific">Candidatus Fimimonas merdipullorum</name>
    <dbReference type="NCBI Taxonomy" id="2840822"/>
    <lineage>
        <taxon>Bacteria</taxon>
        <taxon>Pseudomonadati</taxon>
        <taxon>Myxococcota</taxon>
        <taxon>Myxococcia</taxon>
        <taxon>Myxococcales</taxon>
        <taxon>Cystobacterineae</taxon>
        <taxon>Myxococcaceae</taxon>
        <taxon>Myxococcaceae incertae sedis</taxon>
        <taxon>Candidatus Fimimonas</taxon>
    </lineage>
</organism>
<accession>A0A9D1SQI0</accession>
<dbReference type="AlphaFoldDB" id="A0A9D1SQI0"/>
<dbReference type="Proteomes" id="UP000886852">
    <property type="component" value="Unassembled WGS sequence"/>
</dbReference>
<sequence length="387" mass="44419">MADIQVREISSLRDKKRFFRFYVELYRNHPHAAPNLYSDELAEFDPEVNDAFRFCKCKMFLAYKDGKIAGRVAGILHDGVNQKNNVKQLRFTRFDVVDDFEVTKALFGQLVKWAKAEGMEEIIGPMSFSDLNEEGMLIDGFDKDSTYIEIYNYPYYVEHMQKLGAHKVVDWNCYVVKVPQNYDERLTRIANHVAKRNGYEVADLHALMKERGKKGLKELMMKCLTVLDVSFADLYGTSPLNEKQKAREVETLLQVFLPELACAVLKDGEVVCYGFCMPSMLKVMQKAKGNLIPCGIIPYIQAMSKPVVADMMSVGVMPEHKNLGAVSIVMDEILRGCIKLGVKYLETGPELEENHSVQNLWKNYDRQLVKRHRCWGMNVAELEKLLK</sequence>
<evidence type="ECO:0000313" key="2">
    <source>
        <dbReference type="Proteomes" id="UP000886852"/>
    </source>
</evidence>
<gene>
    <name evidence="1" type="ORF">IAC72_03610</name>
</gene>
<name>A0A9D1SQI0_9BACT</name>
<evidence type="ECO:0000313" key="1">
    <source>
        <dbReference type="EMBL" id="HIU91076.1"/>
    </source>
</evidence>
<dbReference type="PANTHER" id="PTHR41368">
    <property type="entry name" value="PROTEIN YGHO"/>
    <property type="match status" value="1"/>
</dbReference>
<reference evidence="1" key="2">
    <citation type="journal article" date="2021" name="PeerJ">
        <title>Extensive microbial diversity within the chicken gut microbiome revealed by metagenomics and culture.</title>
        <authorList>
            <person name="Gilroy R."/>
            <person name="Ravi A."/>
            <person name="Getino M."/>
            <person name="Pursley I."/>
            <person name="Horton D.L."/>
            <person name="Alikhan N.F."/>
            <person name="Baker D."/>
            <person name="Gharbi K."/>
            <person name="Hall N."/>
            <person name="Watson M."/>
            <person name="Adriaenssens E.M."/>
            <person name="Foster-Nyarko E."/>
            <person name="Jarju S."/>
            <person name="Secka A."/>
            <person name="Antonio M."/>
            <person name="Oren A."/>
            <person name="Chaudhuri R.R."/>
            <person name="La Ragione R."/>
            <person name="Hildebrand F."/>
            <person name="Pallen M.J."/>
        </authorList>
    </citation>
    <scope>NUCLEOTIDE SEQUENCE</scope>
    <source>
        <strain evidence="1">ChiHjej12B11-7776</strain>
    </source>
</reference>
<dbReference type="PANTHER" id="PTHR41368:SF1">
    <property type="entry name" value="PROTEIN YGHO"/>
    <property type="match status" value="1"/>
</dbReference>
<dbReference type="SUPFAM" id="SSF55729">
    <property type="entry name" value="Acyl-CoA N-acyltransferases (Nat)"/>
    <property type="match status" value="1"/>
</dbReference>